<reference evidence="2 3" key="1">
    <citation type="journal article" date="2019" name="Commun. Biol.">
        <title>The bagworm genome reveals a unique fibroin gene that provides high tensile strength.</title>
        <authorList>
            <person name="Kono N."/>
            <person name="Nakamura H."/>
            <person name="Ohtoshi R."/>
            <person name="Tomita M."/>
            <person name="Numata K."/>
            <person name="Arakawa K."/>
        </authorList>
    </citation>
    <scope>NUCLEOTIDE SEQUENCE [LARGE SCALE GENOMIC DNA]</scope>
</reference>
<dbReference type="Proteomes" id="UP000299102">
    <property type="component" value="Unassembled WGS sequence"/>
</dbReference>
<name>A0A4C1VNV2_EUMVA</name>
<proteinExistence type="predicted"/>
<sequence>MSVGDADMYYVYPTIWDFQKIEFMDEACVPYPIKGLSYVEKDSYCLFLGAAFLALRSTIVSTGSVLQSTDAEINRELLSTTVRMWLIRAPMVELKDTRNRFLVYGIQLREELDTDTIFKPNHYCRGAYKLFRLRTRTTARLGGGRTGSCVLGSFDPAGAPGRRGTDGRRLPARPRGRARSANIR</sequence>
<comment type="caution">
    <text evidence="2">The sequence shown here is derived from an EMBL/GenBank/DDBJ whole genome shotgun (WGS) entry which is preliminary data.</text>
</comment>
<evidence type="ECO:0000256" key="1">
    <source>
        <dbReference type="SAM" id="MobiDB-lite"/>
    </source>
</evidence>
<evidence type="ECO:0000313" key="2">
    <source>
        <dbReference type="EMBL" id="GBP40806.1"/>
    </source>
</evidence>
<feature type="region of interest" description="Disordered" evidence="1">
    <location>
        <begin position="153"/>
        <end position="184"/>
    </location>
</feature>
<protein>
    <submittedName>
        <fullName evidence="2">Uncharacterized protein</fullName>
    </submittedName>
</protein>
<accession>A0A4C1VNV2</accession>
<organism evidence="2 3">
    <name type="scientific">Eumeta variegata</name>
    <name type="common">Bagworm moth</name>
    <name type="synonym">Eumeta japonica</name>
    <dbReference type="NCBI Taxonomy" id="151549"/>
    <lineage>
        <taxon>Eukaryota</taxon>
        <taxon>Metazoa</taxon>
        <taxon>Ecdysozoa</taxon>
        <taxon>Arthropoda</taxon>
        <taxon>Hexapoda</taxon>
        <taxon>Insecta</taxon>
        <taxon>Pterygota</taxon>
        <taxon>Neoptera</taxon>
        <taxon>Endopterygota</taxon>
        <taxon>Lepidoptera</taxon>
        <taxon>Glossata</taxon>
        <taxon>Ditrysia</taxon>
        <taxon>Tineoidea</taxon>
        <taxon>Psychidae</taxon>
        <taxon>Oiketicinae</taxon>
        <taxon>Eumeta</taxon>
    </lineage>
</organism>
<dbReference type="AlphaFoldDB" id="A0A4C1VNV2"/>
<dbReference type="EMBL" id="BGZK01000388">
    <property type="protein sequence ID" value="GBP40806.1"/>
    <property type="molecule type" value="Genomic_DNA"/>
</dbReference>
<gene>
    <name evidence="2" type="ORF">EVAR_87067_1</name>
</gene>
<evidence type="ECO:0000313" key="3">
    <source>
        <dbReference type="Proteomes" id="UP000299102"/>
    </source>
</evidence>
<keyword evidence="3" id="KW-1185">Reference proteome</keyword>